<protein>
    <recommendedName>
        <fullName evidence="6">Cobalt transporter</fullName>
    </recommendedName>
</protein>
<feature type="signal peptide" evidence="3">
    <location>
        <begin position="1"/>
        <end position="23"/>
    </location>
</feature>
<name>A0A4Q7EFE5_9CYAN</name>
<keyword evidence="5" id="KW-1185">Reference proteome</keyword>
<evidence type="ECO:0000313" key="4">
    <source>
        <dbReference type="EMBL" id="RZM81952.1"/>
    </source>
</evidence>
<evidence type="ECO:0000313" key="5">
    <source>
        <dbReference type="Proteomes" id="UP000292459"/>
    </source>
</evidence>
<dbReference type="RefSeq" id="WP_130199292.1">
    <property type="nucleotide sequence ID" value="NZ_QVFV01000001.1"/>
</dbReference>
<evidence type="ECO:0000256" key="2">
    <source>
        <dbReference type="SAM" id="Phobius"/>
    </source>
</evidence>
<feature type="chain" id="PRO_5020592134" description="Cobalt transporter" evidence="3">
    <location>
        <begin position="24"/>
        <end position="136"/>
    </location>
</feature>
<dbReference type="Proteomes" id="UP000292459">
    <property type="component" value="Unassembled WGS sequence"/>
</dbReference>
<evidence type="ECO:0000256" key="3">
    <source>
        <dbReference type="SAM" id="SignalP"/>
    </source>
</evidence>
<accession>A0A4Q7EFE5</accession>
<proteinExistence type="predicted"/>
<sequence length="136" mass="14078">MRWVSRLTLGAAGLLTVSTTQLAVAHTGHPHGEAADTPTADTPTTDTPEPESHSSPLHADALVQEIAHPYGAVMVPAVQLAEQVDFTAIAALTDDSPIAQLASPEGLVGLGETLFCLMLGTPLLLYLARDRGSTSA</sequence>
<keyword evidence="3" id="KW-0732">Signal</keyword>
<gene>
    <name evidence="4" type="ORF">DYY88_01375</name>
</gene>
<evidence type="ECO:0008006" key="6">
    <source>
        <dbReference type="Google" id="ProtNLM"/>
    </source>
</evidence>
<keyword evidence="2" id="KW-0812">Transmembrane</keyword>
<comment type="caution">
    <text evidence="4">The sequence shown here is derived from an EMBL/GenBank/DDBJ whole genome shotgun (WGS) entry which is preliminary data.</text>
</comment>
<keyword evidence="2" id="KW-0472">Membrane</keyword>
<organism evidence="4 5">
    <name type="scientific">Leptolyngbya iicbica LK</name>
    <dbReference type="NCBI Taxonomy" id="2294035"/>
    <lineage>
        <taxon>Bacteria</taxon>
        <taxon>Bacillati</taxon>
        <taxon>Cyanobacteriota</taxon>
        <taxon>Cyanophyceae</taxon>
        <taxon>Leptolyngbyales</taxon>
        <taxon>Leptolyngbyaceae</taxon>
        <taxon>Leptolyngbya group</taxon>
        <taxon>Leptolyngbya</taxon>
        <taxon>Leptolyngbya iicbica</taxon>
    </lineage>
</organism>
<dbReference type="AlphaFoldDB" id="A0A4Q7EFE5"/>
<feature type="region of interest" description="Disordered" evidence="1">
    <location>
        <begin position="28"/>
        <end position="57"/>
    </location>
</feature>
<dbReference type="EMBL" id="QVFV01000001">
    <property type="protein sequence ID" value="RZM81952.1"/>
    <property type="molecule type" value="Genomic_DNA"/>
</dbReference>
<feature type="compositionally biased region" description="Low complexity" evidence="1">
    <location>
        <begin position="35"/>
        <end position="47"/>
    </location>
</feature>
<evidence type="ECO:0000256" key="1">
    <source>
        <dbReference type="SAM" id="MobiDB-lite"/>
    </source>
</evidence>
<feature type="transmembrane region" description="Helical" evidence="2">
    <location>
        <begin position="107"/>
        <end position="128"/>
    </location>
</feature>
<keyword evidence="2" id="KW-1133">Transmembrane helix</keyword>
<reference evidence="4 5" key="1">
    <citation type="submission" date="2018-11" db="EMBL/GenBank/DDBJ databases">
        <title>Whole genome sequencing of an environmental sample.</title>
        <authorList>
            <person name="Sarangi A.N."/>
            <person name="Singh D."/>
            <person name="Tripathy S."/>
        </authorList>
    </citation>
    <scope>NUCLEOTIDE SEQUENCE [LARGE SCALE GENOMIC DNA]</scope>
    <source>
        <strain evidence="4 5">Lakshadweep</strain>
    </source>
</reference>